<dbReference type="Gene3D" id="3.40.50.620">
    <property type="entry name" value="HUPs"/>
    <property type="match status" value="1"/>
</dbReference>
<keyword evidence="3" id="KW-0418">Kinase</keyword>
<dbReference type="InterPro" id="IPR011009">
    <property type="entry name" value="Kinase-like_dom_sf"/>
</dbReference>
<dbReference type="InterPro" id="IPR000719">
    <property type="entry name" value="Prot_kinase_dom"/>
</dbReference>
<evidence type="ECO:0000313" key="4">
    <source>
        <dbReference type="Proteomes" id="UP000241394"/>
    </source>
</evidence>
<gene>
    <name evidence="3" type="ORF">CEY00_Acc07254</name>
</gene>
<organism evidence="3 4">
    <name type="scientific">Actinidia chinensis var. chinensis</name>
    <name type="common">Chinese soft-hair kiwi</name>
    <dbReference type="NCBI Taxonomy" id="1590841"/>
    <lineage>
        <taxon>Eukaryota</taxon>
        <taxon>Viridiplantae</taxon>
        <taxon>Streptophyta</taxon>
        <taxon>Embryophyta</taxon>
        <taxon>Tracheophyta</taxon>
        <taxon>Spermatophyta</taxon>
        <taxon>Magnoliopsida</taxon>
        <taxon>eudicotyledons</taxon>
        <taxon>Gunneridae</taxon>
        <taxon>Pentapetalae</taxon>
        <taxon>asterids</taxon>
        <taxon>Ericales</taxon>
        <taxon>Actinidiaceae</taxon>
        <taxon>Actinidia</taxon>
    </lineage>
</organism>
<dbReference type="OrthoDB" id="654677at2759"/>
<dbReference type="AlphaFoldDB" id="A0A2R6RBN4"/>
<dbReference type="Proteomes" id="UP000241394">
    <property type="component" value="Chromosome LG7"/>
</dbReference>
<dbReference type="InterPro" id="IPR046958">
    <property type="entry name" value="RBK1/2/STUNTED"/>
</dbReference>
<dbReference type="InterPro" id="IPR006016">
    <property type="entry name" value="UspA"/>
</dbReference>
<dbReference type="FunFam" id="1.10.510.10:FF:000284">
    <property type="entry name" value="Putative receptor-like serine/threonine-protein kinase"/>
    <property type="match status" value="1"/>
</dbReference>
<feature type="domain" description="Protein kinase" evidence="2">
    <location>
        <begin position="333"/>
        <end position="614"/>
    </location>
</feature>
<dbReference type="SUPFAM" id="SSF52402">
    <property type="entry name" value="Adenine nucleotide alpha hydrolases-like"/>
    <property type="match status" value="1"/>
</dbReference>
<dbReference type="GO" id="GO:0005524">
    <property type="term" value="F:ATP binding"/>
    <property type="evidence" value="ECO:0007669"/>
    <property type="project" value="InterPro"/>
</dbReference>
<name>A0A2R6RBN4_ACTCC</name>
<proteinExistence type="predicted"/>
<dbReference type="Gramene" id="PSS25982">
    <property type="protein sequence ID" value="PSS25982"/>
    <property type="gene ID" value="CEY00_Acc07254"/>
</dbReference>
<dbReference type="FunFam" id="3.30.200.20:FF:000268">
    <property type="entry name" value="probable receptor-like serine/threonine-protein kinase At5g57670"/>
    <property type="match status" value="1"/>
</dbReference>
<dbReference type="Gene3D" id="3.30.200.20">
    <property type="entry name" value="Phosphorylase Kinase, domain 1"/>
    <property type="match status" value="1"/>
</dbReference>
<evidence type="ECO:0000313" key="3">
    <source>
        <dbReference type="EMBL" id="PSS25982.1"/>
    </source>
</evidence>
<feature type="region of interest" description="Disordered" evidence="1">
    <location>
        <begin position="147"/>
        <end position="185"/>
    </location>
</feature>
<evidence type="ECO:0000259" key="2">
    <source>
        <dbReference type="PROSITE" id="PS50011"/>
    </source>
</evidence>
<dbReference type="FunCoup" id="A0A2R6RBN4">
    <property type="interactions" value="457"/>
</dbReference>
<comment type="caution">
    <text evidence="3">The sequence shown here is derived from an EMBL/GenBank/DDBJ whole genome shotgun (WGS) entry which is preliminary data.</text>
</comment>
<keyword evidence="3" id="KW-0675">Receptor</keyword>
<feature type="compositionally biased region" description="Polar residues" evidence="1">
    <location>
        <begin position="164"/>
        <end position="176"/>
    </location>
</feature>
<dbReference type="SMART" id="SM00220">
    <property type="entry name" value="S_TKc"/>
    <property type="match status" value="1"/>
</dbReference>
<dbReference type="STRING" id="1590841.A0A2R6RBN4"/>
<dbReference type="EMBL" id="NKQK01000007">
    <property type="protein sequence ID" value="PSS25982.1"/>
    <property type="molecule type" value="Genomic_DNA"/>
</dbReference>
<dbReference type="CDD" id="cd14066">
    <property type="entry name" value="STKc_IRAK"/>
    <property type="match status" value="1"/>
</dbReference>
<reference evidence="3 4" key="1">
    <citation type="submission" date="2017-07" db="EMBL/GenBank/DDBJ databases">
        <title>An improved, manually edited Actinidia chinensis var. chinensis (kiwifruit) genome highlights the challenges associated with draft genomes and gene prediction in plants.</title>
        <authorList>
            <person name="Pilkington S."/>
            <person name="Crowhurst R."/>
            <person name="Hilario E."/>
            <person name="Nardozza S."/>
            <person name="Fraser L."/>
            <person name="Peng Y."/>
            <person name="Gunaseelan K."/>
            <person name="Simpson R."/>
            <person name="Tahir J."/>
            <person name="Deroles S."/>
            <person name="Templeton K."/>
            <person name="Luo Z."/>
            <person name="Davy M."/>
            <person name="Cheng C."/>
            <person name="Mcneilage M."/>
            <person name="Scaglione D."/>
            <person name="Liu Y."/>
            <person name="Zhang Q."/>
            <person name="Datson P."/>
            <person name="De Silva N."/>
            <person name="Gardiner S."/>
            <person name="Bassett H."/>
            <person name="Chagne D."/>
            <person name="Mccallum J."/>
            <person name="Dzierzon H."/>
            <person name="Deng C."/>
            <person name="Wang Y.-Y."/>
            <person name="Barron N."/>
            <person name="Manako K."/>
            <person name="Bowen J."/>
            <person name="Foster T."/>
            <person name="Erridge Z."/>
            <person name="Tiffin H."/>
            <person name="Waite C."/>
            <person name="Davies K."/>
            <person name="Grierson E."/>
            <person name="Laing W."/>
            <person name="Kirk R."/>
            <person name="Chen X."/>
            <person name="Wood M."/>
            <person name="Montefiori M."/>
            <person name="Brummell D."/>
            <person name="Schwinn K."/>
            <person name="Catanach A."/>
            <person name="Fullerton C."/>
            <person name="Li D."/>
            <person name="Meiyalaghan S."/>
            <person name="Nieuwenhuizen N."/>
            <person name="Read N."/>
            <person name="Prakash R."/>
            <person name="Hunter D."/>
            <person name="Zhang H."/>
            <person name="Mckenzie M."/>
            <person name="Knabel M."/>
            <person name="Harris A."/>
            <person name="Allan A."/>
            <person name="Chen A."/>
            <person name="Janssen B."/>
            <person name="Plunkett B."/>
            <person name="Dwamena C."/>
            <person name="Voogd C."/>
            <person name="Leif D."/>
            <person name="Lafferty D."/>
            <person name="Souleyre E."/>
            <person name="Varkonyi-Gasic E."/>
            <person name="Gambi F."/>
            <person name="Hanley J."/>
            <person name="Yao J.-L."/>
            <person name="Cheung J."/>
            <person name="David K."/>
            <person name="Warren B."/>
            <person name="Marsh K."/>
            <person name="Snowden K."/>
            <person name="Lin-Wang K."/>
            <person name="Brian L."/>
            <person name="Martinez-Sanchez M."/>
            <person name="Wang M."/>
            <person name="Ileperuma N."/>
            <person name="Macnee N."/>
            <person name="Campin R."/>
            <person name="Mcatee P."/>
            <person name="Drummond R."/>
            <person name="Espley R."/>
            <person name="Ireland H."/>
            <person name="Wu R."/>
            <person name="Atkinson R."/>
            <person name="Karunairetnam S."/>
            <person name="Bulley S."/>
            <person name="Chunkath S."/>
            <person name="Hanley Z."/>
            <person name="Storey R."/>
            <person name="Thrimawithana A."/>
            <person name="Thomson S."/>
            <person name="David C."/>
            <person name="Testolin R."/>
        </authorList>
    </citation>
    <scope>NUCLEOTIDE SEQUENCE [LARGE SCALE GENOMIC DNA]</scope>
    <source>
        <strain evidence="4">cv. Red5</strain>
        <tissue evidence="3">Young leaf</tissue>
    </source>
</reference>
<dbReference type="PANTHER" id="PTHR47987">
    <property type="entry name" value="OS08G0249100 PROTEIN"/>
    <property type="match status" value="1"/>
</dbReference>
<dbReference type="SUPFAM" id="SSF56112">
    <property type="entry name" value="Protein kinase-like (PK-like)"/>
    <property type="match status" value="1"/>
</dbReference>
<dbReference type="PANTHER" id="PTHR47987:SF11">
    <property type="entry name" value="RECEPTOR-LIKE CYTOSOLIC SERINE_THREONINE-PROTEIN KINASE RBK1 ISOFORM X1"/>
    <property type="match status" value="1"/>
</dbReference>
<dbReference type="Gene3D" id="1.10.510.10">
    <property type="entry name" value="Transferase(Phosphotransferase) domain 1"/>
    <property type="match status" value="1"/>
</dbReference>
<sequence length="684" mass="75923">MTVEAIMGVGRKNVVVGIRFDGHSREVLSWALVKVADPGDHVFAVHVCRNSDSITKEKPLLDGYLEVCEGLCNVKKVDLTGEVLRGSSIRKVLVREAKKRAAVAVIVGITRENPLGTWASIAKYCAKHLPPTTDVLGIHNGKVVFRRSSTNQPPGQKGDPRPSFSLTQNPAVTGEQSEFGDSETLEVGRHSHEVIQRSENNGRDSRRECFNRVQRHKKLSTFSFLLEDLAEQRPGWPLLCTSSEPVTPPAKEARKMSVVRWVMSLPDRSPPETPQSKTGFSPTKTEISLARESSISTADHVELLENLDKLFKTNSSSCKWFSYNEIKTSTSWFSSDKLIGKGGCNHVYKGLLPDGKPVAVKVLKSCKEAWKDFTREVDIMNSLKHKNITPLVGVCVEDHALISVYDFLPKGNLEENLHGNNKGKSVLSWEVRFKVAVGIAEALNYLHNECSPPAIHRDVKSSNILLSDELEPQLSDFGLAIRGPTGSSFVTDNDVVGTFGYLAPEYFMYGKVSDKIDVYSFGVVLLELLSGRKPISSETARGEESLVLWAKPKLESGDLRSIVDPNLDGNVDEVQIHRVDLAVRLCLTRSARLRPKMSQILKVLKGEKDVEEWVNLQFGDRKDAENPENADDEVYPHSSAESHLGLALLDVEDTSTSFSSVEQSTRTSWEEYLKGRWSRSSSLD</sequence>
<keyword evidence="3" id="KW-0808">Transferase</keyword>
<protein>
    <submittedName>
        <fullName evidence="3">Proline-rich receptor-like protein kinase</fullName>
    </submittedName>
</protein>
<dbReference type="OMA" id="CRWFSHE"/>
<reference evidence="4" key="2">
    <citation type="journal article" date="2018" name="BMC Genomics">
        <title>A manually annotated Actinidia chinensis var. chinensis (kiwifruit) genome highlights the challenges associated with draft genomes and gene prediction in plants.</title>
        <authorList>
            <person name="Pilkington S.M."/>
            <person name="Crowhurst R."/>
            <person name="Hilario E."/>
            <person name="Nardozza S."/>
            <person name="Fraser L."/>
            <person name="Peng Y."/>
            <person name="Gunaseelan K."/>
            <person name="Simpson R."/>
            <person name="Tahir J."/>
            <person name="Deroles S.C."/>
            <person name="Templeton K."/>
            <person name="Luo Z."/>
            <person name="Davy M."/>
            <person name="Cheng C."/>
            <person name="McNeilage M."/>
            <person name="Scaglione D."/>
            <person name="Liu Y."/>
            <person name="Zhang Q."/>
            <person name="Datson P."/>
            <person name="De Silva N."/>
            <person name="Gardiner S.E."/>
            <person name="Bassett H."/>
            <person name="Chagne D."/>
            <person name="McCallum J."/>
            <person name="Dzierzon H."/>
            <person name="Deng C."/>
            <person name="Wang Y.Y."/>
            <person name="Barron L."/>
            <person name="Manako K."/>
            <person name="Bowen J."/>
            <person name="Foster T.M."/>
            <person name="Erridge Z.A."/>
            <person name="Tiffin H."/>
            <person name="Waite C.N."/>
            <person name="Davies K.M."/>
            <person name="Grierson E.P."/>
            <person name="Laing W.A."/>
            <person name="Kirk R."/>
            <person name="Chen X."/>
            <person name="Wood M."/>
            <person name="Montefiori M."/>
            <person name="Brummell D.A."/>
            <person name="Schwinn K.E."/>
            <person name="Catanach A."/>
            <person name="Fullerton C."/>
            <person name="Li D."/>
            <person name="Meiyalaghan S."/>
            <person name="Nieuwenhuizen N."/>
            <person name="Read N."/>
            <person name="Prakash R."/>
            <person name="Hunter D."/>
            <person name="Zhang H."/>
            <person name="McKenzie M."/>
            <person name="Knabel M."/>
            <person name="Harris A."/>
            <person name="Allan A.C."/>
            <person name="Gleave A."/>
            <person name="Chen A."/>
            <person name="Janssen B.J."/>
            <person name="Plunkett B."/>
            <person name="Ampomah-Dwamena C."/>
            <person name="Voogd C."/>
            <person name="Leif D."/>
            <person name="Lafferty D."/>
            <person name="Souleyre E.J.F."/>
            <person name="Varkonyi-Gasic E."/>
            <person name="Gambi F."/>
            <person name="Hanley J."/>
            <person name="Yao J.L."/>
            <person name="Cheung J."/>
            <person name="David K.M."/>
            <person name="Warren B."/>
            <person name="Marsh K."/>
            <person name="Snowden K.C."/>
            <person name="Lin-Wang K."/>
            <person name="Brian L."/>
            <person name="Martinez-Sanchez M."/>
            <person name="Wang M."/>
            <person name="Ileperuma N."/>
            <person name="Macnee N."/>
            <person name="Campin R."/>
            <person name="McAtee P."/>
            <person name="Drummond R.S.M."/>
            <person name="Espley R.V."/>
            <person name="Ireland H.S."/>
            <person name="Wu R."/>
            <person name="Atkinson R.G."/>
            <person name="Karunairetnam S."/>
            <person name="Bulley S."/>
            <person name="Chunkath S."/>
            <person name="Hanley Z."/>
            <person name="Storey R."/>
            <person name="Thrimawithana A.H."/>
            <person name="Thomson S."/>
            <person name="David C."/>
            <person name="Testolin R."/>
            <person name="Huang H."/>
            <person name="Hellens R.P."/>
            <person name="Schaffer R.J."/>
        </authorList>
    </citation>
    <scope>NUCLEOTIDE SEQUENCE [LARGE SCALE GENOMIC DNA]</scope>
    <source>
        <strain evidence="4">cv. Red5</strain>
    </source>
</reference>
<dbReference type="InParanoid" id="A0A2R6RBN4"/>
<keyword evidence="4" id="KW-1185">Reference proteome</keyword>
<dbReference type="Pfam" id="PF00069">
    <property type="entry name" value="Pkinase"/>
    <property type="match status" value="1"/>
</dbReference>
<evidence type="ECO:0000256" key="1">
    <source>
        <dbReference type="SAM" id="MobiDB-lite"/>
    </source>
</evidence>
<accession>A0A2R6RBN4</accession>
<dbReference type="InterPro" id="IPR014729">
    <property type="entry name" value="Rossmann-like_a/b/a_fold"/>
</dbReference>
<dbReference type="GO" id="GO:0004672">
    <property type="term" value="F:protein kinase activity"/>
    <property type="evidence" value="ECO:0007669"/>
    <property type="project" value="InterPro"/>
</dbReference>
<dbReference type="Pfam" id="PF00582">
    <property type="entry name" value="Usp"/>
    <property type="match status" value="1"/>
</dbReference>
<dbReference type="PROSITE" id="PS50011">
    <property type="entry name" value="PROTEIN_KINASE_DOM"/>
    <property type="match status" value="1"/>
</dbReference>